<evidence type="ECO:0000313" key="1">
    <source>
        <dbReference type="EMBL" id="KAG0560871.1"/>
    </source>
</evidence>
<evidence type="ECO:0000313" key="2">
    <source>
        <dbReference type="Proteomes" id="UP000822688"/>
    </source>
</evidence>
<organism evidence="1 2">
    <name type="scientific">Ceratodon purpureus</name>
    <name type="common">Fire moss</name>
    <name type="synonym">Dicranum purpureum</name>
    <dbReference type="NCBI Taxonomy" id="3225"/>
    <lineage>
        <taxon>Eukaryota</taxon>
        <taxon>Viridiplantae</taxon>
        <taxon>Streptophyta</taxon>
        <taxon>Embryophyta</taxon>
        <taxon>Bryophyta</taxon>
        <taxon>Bryophytina</taxon>
        <taxon>Bryopsida</taxon>
        <taxon>Dicranidae</taxon>
        <taxon>Pseudoditrichales</taxon>
        <taxon>Ditrichaceae</taxon>
        <taxon>Ceratodon</taxon>
    </lineage>
</organism>
<name>A0A8T0GMV0_CERPU</name>
<sequence length="33" mass="3976">MPSLGAQIMREHLFVFDIENRRVRWKPSSECEL</sequence>
<dbReference type="AlphaFoldDB" id="A0A8T0GMV0"/>
<proteinExistence type="predicted"/>
<gene>
    <name evidence="1" type="ORF">KC19_9G020900</name>
</gene>
<reference evidence="1" key="1">
    <citation type="submission" date="2020-06" db="EMBL/GenBank/DDBJ databases">
        <title>WGS assembly of Ceratodon purpureus strain R40.</title>
        <authorList>
            <person name="Carey S.B."/>
            <person name="Jenkins J."/>
            <person name="Shu S."/>
            <person name="Lovell J.T."/>
            <person name="Sreedasyam A."/>
            <person name="Maumus F."/>
            <person name="Tiley G.P."/>
            <person name="Fernandez-Pozo N."/>
            <person name="Barry K."/>
            <person name="Chen C."/>
            <person name="Wang M."/>
            <person name="Lipzen A."/>
            <person name="Daum C."/>
            <person name="Saski C.A."/>
            <person name="Payton A.C."/>
            <person name="Mcbreen J.C."/>
            <person name="Conrad R.E."/>
            <person name="Kollar L.M."/>
            <person name="Olsson S."/>
            <person name="Huttunen S."/>
            <person name="Landis J.B."/>
            <person name="Wickett N.J."/>
            <person name="Johnson M.G."/>
            <person name="Rensing S.A."/>
            <person name="Grimwood J."/>
            <person name="Schmutz J."/>
            <person name="Mcdaniel S.F."/>
        </authorList>
    </citation>
    <scope>NUCLEOTIDE SEQUENCE</scope>
    <source>
        <strain evidence="1">R40</strain>
    </source>
</reference>
<accession>A0A8T0GMV0</accession>
<dbReference type="EMBL" id="CM026430">
    <property type="protein sequence ID" value="KAG0560871.1"/>
    <property type="molecule type" value="Genomic_DNA"/>
</dbReference>
<comment type="caution">
    <text evidence="1">The sequence shown here is derived from an EMBL/GenBank/DDBJ whole genome shotgun (WGS) entry which is preliminary data.</text>
</comment>
<dbReference type="Proteomes" id="UP000822688">
    <property type="component" value="Chromosome 9"/>
</dbReference>
<keyword evidence="2" id="KW-1185">Reference proteome</keyword>
<protein>
    <submittedName>
        <fullName evidence="1">Uncharacterized protein</fullName>
    </submittedName>
</protein>